<dbReference type="Proteomes" id="UP000501452">
    <property type="component" value="Chromosome"/>
</dbReference>
<reference evidence="5 6" key="1">
    <citation type="submission" date="2019-10" db="EMBL/GenBank/DDBJ databases">
        <title>Rubrobacter sp nov SCSIO 52090 isolated from a deep-sea sediment in the South China Sea.</title>
        <authorList>
            <person name="Chen R.W."/>
        </authorList>
    </citation>
    <scope>NUCLEOTIDE SEQUENCE [LARGE SCALE GENOMIC DNA]</scope>
    <source>
        <strain evidence="5 6">SCSIO 52909</strain>
    </source>
</reference>
<feature type="coiled-coil region" evidence="1">
    <location>
        <begin position="284"/>
        <end position="332"/>
    </location>
</feature>
<keyword evidence="2" id="KW-0472">Membrane</keyword>
<keyword evidence="2" id="KW-0812">Transmembrane</keyword>
<evidence type="ECO:0000256" key="2">
    <source>
        <dbReference type="SAM" id="Phobius"/>
    </source>
</evidence>
<feature type="chain" id="PRO_5038862825" description="TPM domain-containing protein" evidence="3">
    <location>
        <begin position="29"/>
        <end position="602"/>
    </location>
</feature>
<keyword evidence="2" id="KW-1133">Transmembrane helix</keyword>
<evidence type="ECO:0000256" key="3">
    <source>
        <dbReference type="SAM" id="SignalP"/>
    </source>
</evidence>
<feature type="coiled-coil region" evidence="1">
    <location>
        <begin position="186"/>
        <end position="213"/>
    </location>
</feature>
<keyword evidence="3" id="KW-0732">Signal</keyword>
<evidence type="ECO:0000256" key="1">
    <source>
        <dbReference type="SAM" id="Coils"/>
    </source>
</evidence>
<sequence length="602" mass="64996">MIQALPRTATYLCSLAAVLAFLAFPALAAAQNADTIFDDAGELSDAEERQVQQAFDAAGEESGQPLYAFLAPETGVAANDGAAQRELLTQEARDENLPQDAGVVFVAPDDGWVQSGNLDGVSEQEVYEAMIPDFRDGDFAAGLVAGAGEIRGEPVAAGDGSAAAGGLPGGGLLLFLVAAVGAFLLFRNRRANRRRAEEERRAAEEEFAGLTTRLDEFDGKERLVSGYLEAQRPLLDQRTEAWVEQKISDARTAGFAREFNDAAPILTSNPAAASRKMENGRVLLEGALQDLAEAEKTMDDYRAADEALDGKLRAAKEEIRAAEAAEQAARSEGVAAERLDLNPEFDRLAREAADRAARREEFDPRENLAAVEALTRRARDRRRALREEAAAREALPDERHAAEGALVRAGETLKAYERSHQRALDGFGPAALEDVPSPDELSSGLLHAEGCMDRADRAASAGRFAEARSLLREATGLARNVMDTPGRLKAAVAAADRKKREGEEKLNELEARLAQAKANEHLMDPYQRQRLRDYEYQLGNARYGFFGGDWLTALLLFEALDNDYMYMGDPSMYSGDGFGDDWGGGDFGGGDFGGGDFGGGDF</sequence>
<dbReference type="EMBL" id="CP045119">
    <property type="protein sequence ID" value="QIN84070.1"/>
    <property type="molecule type" value="Genomic_DNA"/>
</dbReference>
<keyword evidence="1" id="KW-0175">Coiled coil</keyword>
<feature type="domain" description="TPM" evidence="4">
    <location>
        <begin position="37"/>
        <end position="150"/>
    </location>
</feature>
<evidence type="ECO:0000313" key="5">
    <source>
        <dbReference type="EMBL" id="QIN84070.1"/>
    </source>
</evidence>
<evidence type="ECO:0000259" key="4">
    <source>
        <dbReference type="Pfam" id="PF04536"/>
    </source>
</evidence>
<dbReference type="RefSeq" id="WP_166177914.1">
    <property type="nucleotide sequence ID" value="NZ_CP045119.1"/>
</dbReference>
<dbReference type="Pfam" id="PF04536">
    <property type="entry name" value="TPM_phosphatase"/>
    <property type="match status" value="1"/>
</dbReference>
<dbReference type="KEGG" id="rub:GBA63_16520"/>
<gene>
    <name evidence="5" type="ORF">GBA63_16520</name>
</gene>
<feature type="transmembrane region" description="Helical" evidence="2">
    <location>
        <begin position="167"/>
        <end position="186"/>
    </location>
</feature>
<organism evidence="5 6">
    <name type="scientific">Rubrobacter tropicus</name>
    <dbReference type="NCBI Taxonomy" id="2653851"/>
    <lineage>
        <taxon>Bacteria</taxon>
        <taxon>Bacillati</taxon>
        <taxon>Actinomycetota</taxon>
        <taxon>Rubrobacteria</taxon>
        <taxon>Rubrobacterales</taxon>
        <taxon>Rubrobacteraceae</taxon>
        <taxon>Rubrobacter</taxon>
    </lineage>
</organism>
<keyword evidence="6" id="KW-1185">Reference proteome</keyword>
<feature type="signal peptide" evidence="3">
    <location>
        <begin position="1"/>
        <end position="28"/>
    </location>
</feature>
<dbReference type="AlphaFoldDB" id="A0A6G8QC50"/>
<dbReference type="InterPro" id="IPR007621">
    <property type="entry name" value="TPM_dom"/>
</dbReference>
<feature type="coiled-coil region" evidence="1">
    <location>
        <begin position="492"/>
        <end position="519"/>
    </location>
</feature>
<protein>
    <recommendedName>
        <fullName evidence="4">TPM domain-containing protein</fullName>
    </recommendedName>
</protein>
<evidence type="ECO:0000313" key="6">
    <source>
        <dbReference type="Proteomes" id="UP000501452"/>
    </source>
</evidence>
<dbReference type="Gene3D" id="3.10.310.50">
    <property type="match status" value="1"/>
</dbReference>
<name>A0A6G8QC50_9ACTN</name>
<accession>A0A6G8QC50</accession>
<proteinExistence type="predicted"/>